<dbReference type="InterPro" id="IPR019391">
    <property type="entry name" value="Storkhead-box_WHD"/>
</dbReference>
<feature type="domain" description="Winged helix Storkhead-box1" evidence="2">
    <location>
        <begin position="9"/>
        <end position="87"/>
    </location>
</feature>
<feature type="region of interest" description="Disordered" evidence="1">
    <location>
        <begin position="309"/>
        <end position="353"/>
    </location>
</feature>
<proteinExistence type="predicted"/>
<reference evidence="3" key="1">
    <citation type="submission" date="2019-10" db="EMBL/GenBank/DDBJ databases">
        <title>Bird 10,000 Genomes (B10K) Project - Family phase.</title>
        <authorList>
            <person name="Zhang G."/>
        </authorList>
    </citation>
    <scope>NUCLEOTIDE SEQUENCE</scope>
    <source>
        <strain evidence="3">B10K-DU-002-10</strain>
        <tissue evidence="3">Muscle</tissue>
    </source>
</reference>
<dbReference type="AlphaFoldDB" id="A0A850XMR4"/>
<keyword evidence="4" id="KW-1185">Reference proteome</keyword>
<evidence type="ECO:0000259" key="2">
    <source>
        <dbReference type="Pfam" id="PF10264"/>
    </source>
</evidence>
<feature type="region of interest" description="Disordered" evidence="1">
    <location>
        <begin position="778"/>
        <end position="802"/>
    </location>
</feature>
<sequence length="802" mass="89455">SGDVTPAVMDRLWQARSVPLAEGICRTISDMNADHVMVTQQTLVEQLVKNYPGIAVPSHDILYNILGTLIKERKIYHTGEGYFIVTPSTYFITNDAIEDSRRILLEDSCCCSSPSITYLVNIKPCTNLVKGSIPTASRYRSCHCFPEQNMLCEQRHWQVMSPESNGEGKRGCSELKPSVRTQGISASAENHSWDTIKSLTSVRAKLKSKLFGLGLFWRSGPTKEKHKEYSTFSAQFPPQEWPVRDEDDLDNIPRHIEHEIIKRINPTLTVDNLIKHTILMQKSEEQKKCSSKEKKYISNGTSAEVPAVKQNHLSKDGVQKAPSKTAKHTRKTKSKKEKQISRSSRKSHLQKLTAQNVKLEENFSLPIKTQEPAAVAVESHVMYKRQIKNPFQGLPWRPRSFHARGCQGAVTSQLKCRAQKQGRALQRPQPLASSGAFGCKTERLGAESEADKAKQNNLLHANRSGLQLKEESLSENGSYPQGSNLQIDNRSKYFLQSNISDENVYKRTVKKKQTCSYIEDNGACKEDAKFPFYLKDEHWRCKADTVCELLDRTASEFQNVHLSNYTASVNLAQKNGVKYRPKTDKKNKLIFNYDCASHPGSVELESEGFMDNFHLLYRKGHDGDACNWSHLDENSEHLPPGHAFSDTGGCSTACELSTCPAQHHTAVNKCHSGEHQGSASLAESTEGSKEHPKPACTEDSWVCGQALLKGHRKDEEKETGPTERGKGSAVADFCQADSAAGTLQNFPQEVGEVGSQITEMRNPLGKKELFSENACPVIPEQKHSEGTENHSITGDSGIDSPR</sequence>
<feature type="region of interest" description="Disordered" evidence="1">
    <location>
        <begin position="709"/>
        <end position="728"/>
    </location>
</feature>
<feature type="compositionally biased region" description="Basic residues" evidence="1">
    <location>
        <begin position="325"/>
        <end position="336"/>
    </location>
</feature>
<dbReference type="PANTHER" id="PTHR22437">
    <property type="entry name" value="WINGED HELIX DOMAIN-CONTAINING PROTEIN"/>
    <property type="match status" value="1"/>
</dbReference>
<dbReference type="GO" id="GO:0005634">
    <property type="term" value="C:nucleus"/>
    <property type="evidence" value="ECO:0007669"/>
    <property type="project" value="TreeGrafter"/>
</dbReference>
<protein>
    <submittedName>
        <fullName evidence="3">STOX1 protein</fullName>
    </submittedName>
</protein>
<feature type="non-terminal residue" evidence="3">
    <location>
        <position position="1"/>
    </location>
</feature>
<gene>
    <name evidence="3" type="primary">Stox1</name>
    <name evidence="3" type="ORF">AEGCAU_R05917</name>
</gene>
<name>A0A850XMR4_AEGCA</name>
<dbReference type="PANTHER" id="PTHR22437:SF1">
    <property type="entry name" value="STORKHEAD-BOX PROTEIN 1"/>
    <property type="match status" value="1"/>
</dbReference>
<evidence type="ECO:0000313" key="4">
    <source>
        <dbReference type="Proteomes" id="UP000628412"/>
    </source>
</evidence>
<dbReference type="GO" id="GO:0000977">
    <property type="term" value="F:RNA polymerase II transcription regulatory region sequence-specific DNA binding"/>
    <property type="evidence" value="ECO:0007669"/>
    <property type="project" value="TreeGrafter"/>
</dbReference>
<accession>A0A850XMR4</accession>
<feature type="region of interest" description="Disordered" evidence="1">
    <location>
        <begin position="678"/>
        <end position="697"/>
    </location>
</feature>
<dbReference type="Proteomes" id="UP000628412">
    <property type="component" value="Unassembled WGS sequence"/>
</dbReference>
<dbReference type="GO" id="GO:0006357">
    <property type="term" value="P:regulation of transcription by RNA polymerase II"/>
    <property type="evidence" value="ECO:0007669"/>
    <property type="project" value="InterPro"/>
</dbReference>
<comment type="caution">
    <text evidence="3">The sequence shown here is derived from an EMBL/GenBank/DDBJ whole genome shotgun (WGS) entry which is preliminary data.</text>
</comment>
<dbReference type="GO" id="GO:0005737">
    <property type="term" value="C:cytoplasm"/>
    <property type="evidence" value="ECO:0007669"/>
    <property type="project" value="TreeGrafter"/>
</dbReference>
<evidence type="ECO:0000256" key="1">
    <source>
        <dbReference type="SAM" id="MobiDB-lite"/>
    </source>
</evidence>
<feature type="compositionally biased region" description="Basic and acidic residues" evidence="1">
    <location>
        <begin position="712"/>
        <end position="726"/>
    </location>
</feature>
<dbReference type="Pfam" id="PF10264">
    <property type="entry name" value="WHD_Storkhead"/>
    <property type="match status" value="1"/>
</dbReference>
<organism evidence="3 4">
    <name type="scientific">Aegithalos caudatus</name>
    <name type="common">Long-tailed tit</name>
    <name type="synonym">Acredula caudata</name>
    <dbReference type="NCBI Taxonomy" id="73327"/>
    <lineage>
        <taxon>Eukaryota</taxon>
        <taxon>Metazoa</taxon>
        <taxon>Chordata</taxon>
        <taxon>Craniata</taxon>
        <taxon>Vertebrata</taxon>
        <taxon>Euteleostomi</taxon>
        <taxon>Archelosauria</taxon>
        <taxon>Archosauria</taxon>
        <taxon>Dinosauria</taxon>
        <taxon>Saurischia</taxon>
        <taxon>Theropoda</taxon>
        <taxon>Coelurosauria</taxon>
        <taxon>Aves</taxon>
        <taxon>Neognathae</taxon>
        <taxon>Neoaves</taxon>
        <taxon>Telluraves</taxon>
        <taxon>Australaves</taxon>
        <taxon>Passeriformes</taxon>
        <taxon>Sylvioidea</taxon>
        <taxon>Aegithalidae</taxon>
        <taxon>Aegithalos</taxon>
    </lineage>
</organism>
<dbReference type="EMBL" id="WEIU01001064">
    <property type="protein sequence ID" value="NWH83706.1"/>
    <property type="molecule type" value="Genomic_DNA"/>
</dbReference>
<dbReference type="InterPro" id="IPR040126">
    <property type="entry name" value="STOX1/2"/>
</dbReference>
<feature type="non-terminal residue" evidence="3">
    <location>
        <position position="802"/>
    </location>
</feature>
<evidence type="ECO:0000313" key="3">
    <source>
        <dbReference type="EMBL" id="NWH83706.1"/>
    </source>
</evidence>